<dbReference type="PANTHER" id="PTHR33516:SF2">
    <property type="entry name" value="LEXA REPRESSOR-RELATED"/>
    <property type="match status" value="1"/>
</dbReference>
<dbReference type="SUPFAM" id="SSF51306">
    <property type="entry name" value="LexA/Signal peptidase"/>
    <property type="match status" value="1"/>
</dbReference>
<dbReference type="InterPro" id="IPR001387">
    <property type="entry name" value="Cro/C1-type_HTH"/>
</dbReference>
<dbReference type="InterPro" id="IPR015927">
    <property type="entry name" value="Peptidase_S24_S26A/B/C"/>
</dbReference>
<dbReference type="CDD" id="cd00093">
    <property type="entry name" value="HTH_XRE"/>
    <property type="match status" value="1"/>
</dbReference>
<accession>A0A9W6LBN8</accession>
<name>A0A9W6LBN8_9BACT</name>
<organism evidence="2 3">
    <name type="scientific">Geobacter hydrogenophilus</name>
    <dbReference type="NCBI Taxonomy" id="40983"/>
    <lineage>
        <taxon>Bacteria</taxon>
        <taxon>Pseudomonadati</taxon>
        <taxon>Thermodesulfobacteriota</taxon>
        <taxon>Desulfuromonadia</taxon>
        <taxon>Geobacterales</taxon>
        <taxon>Geobacteraceae</taxon>
        <taxon>Geobacter</taxon>
    </lineage>
</organism>
<dbReference type="CDD" id="cd06529">
    <property type="entry name" value="S24_LexA-like"/>
    <property type="match status" value="1"/>
</dbReference>
<dbReference type="PANTHER" id="PTHR33516">
    <property type="entry name" value="LEXA REPRESSOR"/>
    <property type="match status" value="1"/>
</dbReference>
<dbReference type="EMBL" id="BSDS01000001">
    <property type="protein sequence ID" value="GLI38157.1"/>
    <property type="molecule type" value="Genomic_DNA"/>
</dbReference>
<proteinExistence type="predicted"/>
<reference evidence="2" key="1">
    <citation type="submission" date="2022-12" db="EMBL/GenBank/DDBJ databases">
        <title>Reference genome sequencing for broad-spectrum identification of bacterial and archaeal isolates by mass spectrometry.</title>
        <authorList>
            <person name="Sekiguchi Y."/>
            <person name="Tourlousse D.M."/>
        </authorList>
    </citation>
    <scope>NUCLEOTIDE SEQUENCE</scope>
    <source>
        <strain evidence="2">H2</strain>
    </source>
</reference>
<dbReference type="InterPro" id="IPR039418">
    <property type="entry name" value="LexA-like"/>
</dbReference>
<evidence type="ECO:0000313" key="2">
    <source>
        <dbReference type="EMBL" id="GLI38157.1"/>
    </source>
</evidence>
<dbReference type="Pfam" id="PF00717">
    <property type="entry name" value="Peptidase_S24"/>
    <property type="match status" value="1"/>
</dbReference>
<dbReference type="RefSeq" id="WP_214186092.1">
    <property type="nucleotide sequence ID" value="NZ_BSDS01000001.1"/>
</dbReference>
<comment type="caution">
    <text evidence="2">The sequence shown here is derived from an EMBL/GenBank/DDBJ whole genome shotgun (WGS) entry which is preliminary data.</text>
</comment>
<dbReference type="Gene3D" id="2.10.109.10">
    <property type="entry name" value="Umud Fragment, subunit A"/>
    <property type="match status" value="1"/>
</dbReference>
<dbReference type="AlphaFoldDB" id="A0A9W6LBN8"/>
<dbReference type="InterPro" id="IPR010982">
    <property type="entry name" value="Lambda_DNA-bd_dom_sf"/>
</dbReference>
<evidence type="ECO:0000313" key="3">
    <source>
        <dbReference type="Proteomes" id="UP001144352"/>
    </source>
</evidence>
<dbReference type="PROSITE" id="PS50943">
    <property type="entry name" value="HTH_CROC1"/>
    <property type="match status" value="1"/>
</dbReference>
<sequence>MAASPIVPTPSTGRRIKEIRINKGLTQKEFADSLGIVQGFLSGIEREKKTPSDTLLIALCNLYEINPSWLASGEGEMYRTPRRAGQPPTPPGSEGIPLLERIGPEFPHRVGEDEIRDRVALPGVAEGCYAIVAYGDFMAPTIRDGDLVIFRPGEEPQNGEVVLVTNRWGEAILRRYRFRNGDIVYSPDNATYSPFTPAPETRIIGTVAEVWRKVKL</sequence>
<dbReference type="GO" id="GO:0003677">
    <property type="term" value="F:DNA binding"/>
    <property type="evidence" value="ECO:0007669"/>
    <property type="project" value="InterPro"/>
</dbReference>
<evidence type="ECO:0000259" key="1">
    <source>
        <dbReference type="PROSITE" id="PS50943"/>
    </source>
</evidence>
<dbReference type="InterPro" id="IPR050077">
    <property type="entry name" value="LexA_repressor"/>
</dbReference>
<gene>
    <name evidence="2" type="ORF">GHYDROH2_16580</name>
</gene>
<dbReference type="Pfam" id="PF12844">
    <property type="entry name" value="HTH_19"/>
    <property type="match status" value="1"/>
</dbReference>
<keyword evidence="3" id="KW-1185">Reference proteome</keyword>
<dbReference type="SUPFAM" id="SSF47413">
    <property type="entry name" value="lambda repressor-like DNA-binding domains"/>
    <property type="match status" value="1"/>
</dbReference>
<dbReference type="Gene3D" id="1.10.260.40">
    <property type="entry name" value="lambda repressor-like DNA-binding domains"/>
    <property type="match status" value="1"/>
</dbReference>
<protein>
    <submittedName>
        <fullName evidence="2">Cro/Cl family transcriptional regulator</fullName>
    </submittedName>
</protein>
<dbReference type="Proteomes" id="UP001144352">
    <property type="component" value="Unassembled WGS sequence"/>
</dbReference>
<dbReference type="InterPro" id="IPR036286">
    <property type="entry name" value="LexA/Signal_pep-like_sf"/>
</dbReference>
<feature type="domain" description="HTH cro/C1-type" evidence="1">
    <location>
        <begin position="16"/>
        <end position="70"/>
    </location>
</feature>
<dbReference type="SMART" id="SM00530">
    <property type="entry name" value="HTH_XRE"/>
    <property type="match status" value="1"/>
</dbReference>